<feature type="domain" description="AMP-dependent synthetase/ligase" evidence="3">
    <location>
        <begin position="34"/>
        <end position="362"/>
    </location>
</feature>
<evidence type="ECO:0000256" key="1">
    <source>
        <dbReference type="ARBA" id="ARBA00022741"/>
    </source>
</evidence>
<dbReference type="PANTHER" id="PTHR43272">
    <property type="entry name" value="LONG-CHAIN-FATTY-ACID--COA LIGASE"/>
    <property type="match status" value="1"/>
</dbReference>
<sequence>MGGEDPRIVLEWLRAATTGGVHRVERGGTRFAPWSEVLGDVERVAAHLRERGIAPRARVGVRGDNSYEWLVLDLALLELGAVPVAIPVPDFKGRPNSEVARTYGLVAVFAAKAARSADDGPAVAPLEDLLGLPGFTPDADPPAPLGKRLPENDREVFTLAFSSGTAGRVKCLLLAWRGVEALVRAQGAAYPMTPEDRVLIALPLSTFQQRYLCYLAIRNACGIVLTTASRFLAALEQGRPTILLGPPNFYEFAHSRYEKLPPHEREALDRAVEPADSLPREEALRLRREVFRSFHDSYGGRARLMLVGSAPVRPEMLEFFARAGFELYQIYGMTEIGYLTWNLPGDNRIGSVGRENQPGSVRIAPDGEVLVTHDVHLCVGYEGEEPEDVEQVFRGPRTIATGDLGEFVDGHLFLKGRKKNVVITSGGEKLQIEDLEFDIAKAGGVNRVALYPAPDGDGYAAAVWYDGDREAARDAVRPRIGLVSSRLGAGRRISRIALLPGELTPESPLLNRNLKVNRDAVRVATSAALEPLDA</sequence>
<dbReference type="AlphaFoldDB" id="A0A290Z9Z3"/>
<evidence type="ECO:0000313" key="4">
    <source>
        <dbReference type="EMBL" id="ATE55828.1"/>
    </source>
</evidence>
<evidence type="ECO:0000313" key="5">
    <source>
        <dbReference type="Proteomes" id="UP000218505"/>
    </source>
</evidence>
<dbReference type="Pfam" id="PF00501">
    <property type="entry name" value="AMP-binding"/>
    <property type="match status" value="1"/>
</dbReference>
<dbReference type="Gene3D" id="3.40.50.12780">
    <property type="entry name" value="N-terminal domain of ligase-like"/>
    <property type="match status" value="1"/>
</dbReference>
<proteinExistence type="predicted"/>
<keyword evidence="2" id="KW-0067">ATP-binding</keyword>
<dbReference type="GO" id="GO:0005524">
    <property type="term" value="F:ATP binding"/>
    <property type="evidence" value="ECO:0007669"/>
    <property type="project" value="UniProtKB-KW"/>
</dbReference>
<dbReference type="SUPFAM" id="SSF56801">
    <property type="entry name" value="Acetyl-CoA synthetase-like"/>
    <property type="match status" value="1"/>
</dbReference>
<dbReference type="PANTHER" id="PTHR43272:SF33">
    <property type="entry name" value="AMP-BINDING DOMAIN-CONTAINING PROTEIN-RELATED"/>
    <property type="match status" value="1"/>
</dbReference>
<dbReference type="Proteomes" id="UP000218505">
    <property type="component" value="Chromosome"/>
</dbReference>
<dbReference type="InterPro" id="IPR000873">
    <property type="entry name" value="AMP-dep_synth/lig_dom"/>
</dbReference>
<name>A0A290Z9Z3_9PSEU</name>
<gene>
    <name evidence="4" type="ORF">CNX65_23205</name>
</gene>
<dbReference type="KEGG" id="apre:CNX65_23205"/>
<dbReference type="GO" id="GO:0016020">
    <property type="term" value="C:membrane"/>
    <property type="evidence" value="ECO:0007669"/>
    <property type="project" value="TreeGrafter"/>
</dbReference>
<dbReference type="InterPro" id="IPR042099">
    <property type="entry name" value="ANL_N_sf"/>
</dbReference>
<organism evidence="4 5">
    <name type="scientific">Actinosynnema pretiosum</name>
    <dbReference type="NCBI Taxonomy" id="42197"/>
    <lineage>
        <taxon>Bacteria</taxon>
        <taxon>Bacillati</taxon>
        <taxon>Actinomycetota</taxon>
        <taxon>Actinomycetes</taxon>
        <taxon>Pseudonocardiales</taxon>
        <taxon>Pseudonocardiaceae</taxon>
        <taxon>Actinosynnema</taxon>
    </lineage>
</organism>
<keyword evidence="5" id="KW-1185">Reference proteome</keyword>
<dbReference type="GO" id="GO:0004467">
    <property type="term" value="F:long-chain fatty acid-CoA ligase activity"/>
    <property type="evidence" value="ECO:0007669"/>
    <property type="project" value="TreeGrafter"/>
</dbReference>
<dbReference type="RefSeq" id="WP_096495659.1">
    <property type="nucleotide sequence ID" value="NZ_CP023445.1"/>
</dbReference>
<accession>A0A290Z9Z3</accession>
<keyword evidence="1" id="KW-0547">Nucleotide-binding</keyword>
<dbReference type="EMBL" id="CP023445">
    <property type="protein sequence ID" value="ATE55828.1"/>
    <property type="molecule type" value="Genomic_DNA"/>
</dbReference>
<reference evidence="4" key="1">
    <citation type="submission" date="2017-09" db="EMBL/GenBank/DDBJ databases">
        <title>Complete Genome Sequence of ansamitocin-producing Bacterium Actinosynnema pretiosum X47.</title>
        <authorList>
            <person name="Cao G."/>
            <person name="Zong G."/>
            <person name="Zhong C."/>
            <person name="Fu J."/>
        </authorList>
    </citation>
    <scope>NUCLEOTIDE SEQUENCE [LARGE SCALE GENOMIC DNA]</scope>
    <source>
        <strain evidence="4">X47</strain>
    </source>
</reference>
<evidence type="ECO:0000256" key="2">
    <source>
        <dbReference type="ARBA" id="ARBA00022840"/>
    </source>
</evidence>
<protein>
    <recommendedName>
        <fullName evidence="3">AMP-dependent synthetase/ligase domain-containing protein</fullName>
    </recommendedName>
</protein>
<evidence type="ECO:0000259" key="3">
    <source>
        <dbReference type="Pfam" id="PF00501"/>
    </source>
</evidence>